<comment type="catalytic activity">
    <reaction evidence="3 4">
        <text>[thioredoxin]-disulfide + L-methionine + H2O = L-methionine (S)-S-oxide + [thioredoxin]-dithiol</text>
        <dbReference type="Rhea" id="RHEA:19993"/>
        <dbReference type="Rhea" id="RHEA-COMP:10698"/>
        <dbReference type="Rhea" id="RHEA-COMP:10700"/>
        <dbReference type="ChEBI" id="CHEBI:15377"/>
        <dbReference type="ChEBI" id="CHEBI:29950"/>
        <dbReference type="ChEBI" id="CHEBI:50058"/>
        <dbReference type="ChEBI" id="CHEBI:57844"/>
        <dbReference type="ChEBI" id="CHEBI:58772"/>
        <dbReference type="EC" id="1.8.4.11"/>
    </reaction>
</comment>
<keyword evidence="1 4" id="KW-0560">Oxidoreductase</keyword>
<dbReference type="PANTHER" id="PTHR43774:SF1">
    <property type="entry name" value="PEPTIDE METHIONINE SULFOXIDE REDUCTASE MSRA 2"/>
    <property type="match status" value="1"/>
</dbReference>
<dbReference type="EMBL" id="FRXN01000001">
    <property type="protein sequence ID" value="SHO60176.1"/>
    <property type="molecule type" value="Genomic_DNA"/>
</dbReference>
<proteinExistence type="inferred from homology"/>
<feature type="active site" evidence="4">
    <location>
        <position position="26"/>
    </location>
</feature>
<accession>A0A1M7Z6A9</accession>
<name>A0A1M7Z6A9_9BACT</name>
<dbReference type="GO" id="GO:0008113">
    <property type="term" value="F:peptide-methionine (S)-S-oxide reductase activity"/>
    <property type="evidence" value="ECO:0007669"/>
    <property type="project" value="UniProtKB-UniRule"/>
</dbReference>
<comment type="similarity">
    <text evidence="4">Belongs to the MsrA Met sulfoxide reductase family.</text>
</comment>
<dbReference type="OrthoDB" id="4174719at2"/>
<protein>
    <recommendedName>
        <fullName evidence="4">Peptide methionine sulfoxide reductase MsrA</fullName>
        <shortName evidence="4">Protein-methionine-S-oxide reductase</shortName>
        <ecNumber evidence="4">1.8.4.11</ecNumber>
    </recommendedName>
    <alternativeName>
        <fullName evidence="4">Peptide-methionine (S)-S-oxide reductase</fullName>
        <shortName evidence="4">Peptide Met(O) reductase</shortName>
    </alternativeName>
</protein>
<evidence type="ECO:0000313" key="6">
    <source>
        <dbReference type="EMBL" id="SHO60176.1"/>
    </source>
</evidence>
<sequence length="192" mass="21802">MNELKLPKTIVEIPQGLDLITLGAGCFWCTEAVFQRLEGVEKVVSGYAGGHIDNPSYEAICTGTTGHAEVIQVYYDPKKINLVELLEVFWMTHDPTTINRQGADVGPQYRSVIFYNSDIQKEISTDLKQKLNEAHVFPSPIVTEISPFSNFYPAENFHQDYYNLNGHQPYCQIVVKPKVDKLKKFFGEKLKN</sequence>
<evidence type="ECO:0000256" key="2">
    <source>
        <dbReference type="ARBA" id="ARBA00047806"/>
    </source>
</evidence>
<gene>
    <name evidence="4" type="primary">msrA</name>
    <name evidence="6" type="ORF">SAMN04488108_0623</name>
</gene>
<evidence type="ECO:0000313" key="7">
    <source>
        <dbReference type="Proteomes" id="UP000184609"/>
    </source>
</evidence>
<dbReference type="InterPro" id="IPR002569">
    <property type="entry name" value="Met_Sox_Rdtase_MsrA_dom"/>
</dbReference>
<feature type="domain" description="Peptide methionine sulphoxide reductase MsrA" evidence="5">
    <location>
        <begin position="20"/>
        <end position="172"/>
    </location>
</feature>
<evidence type="ECO:0000259" key="5">
    <source>
        <dbReference type="Pfam" id="PF01625"/>
    </source>
</evidence>
<organism evidence="6 7">
    <name type="scientific">Algoriphagus zhangzhouensis</name>
    <dbReference type="NCBI Taxonomy" id="1073327"/>
    <lineage>
        <taxon>Bacteria</taxon>
        <taxon>Pseudomonadati</taxon>
        <taxon>Bacteroidota</taxon>
        <taxon>Cytophagia</taxon>
        <taxon>Cytophagales</taxon>
        <taxon>Cyclobacteriaceae</taxon>
        <taxon>Algoriphagus</taxon>
    </lineage>
</organism>
<dbReference type="NCBIfam" id="TIGR00401">
    <property type="entry name" value="msrA"/>
    <property type="match status" value="1"/>
</dbReference>
<reference evidence="7" key="1">
    <citation type="submission" date="2016-12" db="EMBL/GenBank/DDBJ databases">
        <authorList>
            <person name="Varghese N."/>
            <person name="Submissions S."/>
        </authorList>
    </citation>
    <scope>NUCLEOTIDE SEQUENCE [LARGE SCALE GENOMIC DNA]</scope>
    <source>
        <strain evidence="7">DSM 25035</strain>
    </source>
</reference>
<dbReference type="STRING" id="1073327.SAMN04488108_0623"/>
<dbReference type="Pfam" id="PF01625">
    <property type="entry name" value="PMSR"/>
    <property type="match status" value="1"/>
</dbReference>
<comment type="catalytic activity">
    <reaction evidence="2 4">
        <text>L-methionyl-[protein] + [thioredoxin]-disulfide + H2O = L-methionyl-(S)-S-oxide-[protein] + [thioredoxin]-dithiol</text>
        <dbReference type="Rhea" id="RHEA:14217"/>
        <dbReference type="Rhea" id="RHEA-COMP:10698"/>
        <dbReference type="Rhea" id="RHEA-COMP:10700"/>
        <dbReference type="Rhea" id="RHEA-COMP:12313"/>
        <dbReference type="Rhea" id="RHEA-COMP:12315"/>
        <dbReference type="ChEBI" id="CHEBI:15377"/>
        <dbReference type="ChEBI" id="CHEBI:16044"/>
        <dbReference type="ChEBI" id="CHEBI:29950"/>
        <dbReference type="ChEBI" id="CHEBI:44120"/>
        <dbReference type="ChEBI" id="CHEBI:50058"/>
        <dbReference type="EC" id="1.8.4.11"/>
    </reaction>
</comment>
<dbReference type="Proteomes" id="UP000184609">
    <property type="component" value="Unassembled WGS sequence"/>
</dbReference>
<evidence type="ECO:0000256" key="3">
    <source>
        <dbReference type="ARBA" id="ARBA00048782"/>
    </source>
</evidence>
<dbReference type="AlphaFoldDB" id="A0A1M7Z6A9"/>
<dbReference type="RefSeq" id="WP_073570275.1">
    <property type="nucleotide sequence ID" value="NZ_FRXN01000001.1"/>
</dbReference>
<evidence type="ECO:0000256" key="1">
    <source>
        <dbReference type="ARBA" id="ARBA00023002"/>
    </source>
</evidence>
<dbReference type="PANTHER" id="PTHR43774">
    <property type="entry name" value="PEPTIDE METHIONINE SULFOXIDE REDUCTASE"/>
    <property type="match status" value="1"/>
</dbReference>
<keyword evidence="7" id="KW-1185">Reference proteome</keyword>
<dbReference type="SUPFAM" id="SSF55068">
    <property type="entry name" value="Peptide methionine sulfoxide reductase"/>
    <property type="match status" value="1"/>
</dbReference>
<dbReference type="Gene3D" id="3.30.1060.10">
    <property type="entry name" value="Peptide methionine sulphoxide reductase MsrA"/>
    <property type="match status" value="1"/>
</dbReference>
<dbReference type="HAMAP" id="MF_01401">
    <property type="entry name" value="MsrA"/>
    <property type="match status" value="1"/>
</dbReference>
<evidence type="ECO:0000256" key="4">
    <source>
        <dbReference type="HAMAP-Rule" id="MF_01401"/>
    </source>
</evidence>
<dbReference type="GO" id="GO:0033744">
    <property type="term" value="F:L-methionine:thioredoxin-disulfide S-oxidoreductase activity"/>
    <property type="evidence" value="ECO:0007669"/>
    <property type="project" value="RHEA"/>
</dbReference>
<dbReference type="EC" id="1.8.4.11" evidence="4"/>
<comment type="function">
    <text evidence="4">Has an important function as a repair enzyme for proteins that have been inactivated by oxidation. Catalyzes the reversible oxidation-reduction of methionine sulfoxide in proteins to methionine.</text>
</comment>
<dbReference type="InterPro" id="IPR036509">
    <property type="entry name" value="Met_Sox_Rdtase_MsrA_sf"/>
</dbReference>